<keyword evidence="2" id="KW-1185">Reference proteome</keyword>
<evidence type="ECO:0000313" key="1">
    <source>
        <dbReference type="EMBL" id="SDP16252.1"/>
    </source>
</evidence>
<dbReference type="Proteomes" id="UP000198597">
    <property type="component" value="Unassembled WGS sequence"/>
</dbReference>
<proteinExistence type="predicted"/>
<protein>
    <recommendedName>
        <fullName evidence="3">YD repeat-containing protein</fullName>
    </recommendedName>
</protein>
<name>A0A1H0QFZ6_9CLOT</name>
<evidence type="ECO:0008006" key="3">
    <source>
        <dbReference type="Google" id="ProtNLM"/>
    </source>
</evidence>
<evidence type="ECO:0000313" key="2">
    <source>
        <dbReference type="Proteomes" id="UP000198597"/>
    </source>
</evidence>
<accession>A0A1H0QFZ6</accession>
<reference evidence="1 2" key="1">
    <citation type="submission" date="2016-10" db="EMBL/GenBank/DDBJ databases">
        <authorList>
            <person name="de Groot N.N."/>
        </authorList>
    </citation>
    <scope>NUCLEOTIDE SEQUENCE [LARGE SCALE GENOMIC DNA]</scope>
    <source>
        <strain evidence="1 2">DSM 12272</strain>
    </source>
</reference>
<dbReference type="OrthoDB" id="1829191at2"/>
<organism evidence="1 2">
    <name type="scientific">Clostridium gasigenes</name>
    <dbReference type="NCBI Taxonomy" id="94869"/>
    <lineage>
        <taxon>Bacteria</taxon>
        <taxon>Bacillati</taxon>
        <taxon>Bacillota</taxon>
        <taxon>Clostridia</taxon>
        <taxon>Eubacteriales</taxon>
        <taxon>Clostridiaceae</taxon>
        <taxon>Clostridium</taxon>
    </lineage>
</organism>
<sequence>MKAITKEGNTLVSRYDTEGLRVEIKENEKLTKFIFHKENILVETDGDYNSISRFVRGYEVVAADITDGNNED</sequence>
<dbReference type="EMBL" id="FNJM01000002">
    <property type="protein sequence ID" value="SDP16252.1"/>
    <property type="molecule type" value="Genomic_DNA"/>
</dbReference>
<dbReference type="RefSeq" id="WP_089967203.1">
    <property type="nucleotide sequence ID" value="NZ_FNJM01000002.1"/>
</dbReference>
<dbReference type="AlphaFoldDB" id="A0A1H0QFZ6"/>
<gene>
    <name evidence="1" type="ORF">SAMN04488529_102347</name>
</gene>
<dbReference type="STRING" id="94869.SAMN04488529_102347"/>